<organism evidence="6 7">
    <name type="scientific">Parthenolecanium corni</name>
    <dbReference type="NCBI Taxonomy" id="536013"/>
    <lineage>
        <taxon>Eukaryota</taxon>
        <taxon>Metazoa</taxon>
        <taxon>Ecdysozoa</taxon>
        <taxon>Arthropoda</taxon>
        <taxon>Hexapoda</taxon>
        <taxon>Insecta</taxon>
        <taxon>Pterygota</taxon>
        <taxon>Neoptera</taxon>
        <taxon>Paraneoptera</taxon>
        <taxon>Hemiptera</taxon>
        <taxon>Sternorrhyncha</taxon>
        <taxon>Coccoidea</taxon>
        <taxon>Coccidae</taxon>
        <taxon>Parthenolecanium</taxon>
    </lineage>
</organism>
<evidence type="ECO:0000256" key="2">
    <source>
        <dbReference type="ARBA" id="ARBA00022692"/>
    </source>
</evidence>
<accession>A0AAN9Y1X3</accession>
<proteinExistence type="predicted"/>
<protein>
    <submittedName>
        <fullName evidence="6">Uncharacterized protein</fullName>
    </submittedName>
</protein>
<keyword evidence="2 5" id="KW-0812">Transmembrane</keyword>
<evidence type="ECO:0000256" key="5">
    <source>
        <dbReference type="SAM" id="Phobius"/>
    </source>
</evidence>
<dbReference type="PANTHER" id="PTHR23507">
    <property type="entry name" value="ZGC:174356"/>
    <property type="match status" value="1"/>
</dbReference>
<keyword evidence="4 5" id="KW-0472">Membrane</keyword>
<comment type="caution">
    <text evidence="6">The sequence shown here is derived from an EMBL/GenBank/DDBJ whole genome shotgun (WGS) entry which is preliminary data.</text>
</comment>
<name>A0AAN9Y1X3_9HEMI</name>
<feature type="transmembrane region" description="Helical" evidence="5">
    <location>
        <begin position="104"/>
        <end position="125"/>
    </location>
</feature>
<evidence type="ECO:0000313" key="6">
    <source>
        <dbReference type="EMBL" id="KAK7582550.1"/>
    </source>
</evidence>
<dbReference type="PANTHER" id="PTHR23507:SF39">
    <property type="entry name" value="GH23453P-RELATED"/>
    <property type="match status" value="1"/>
</dbReference>
<dbReference type="EMBL" id="JBBCAQ010000033">
    <property type="protein sequence ID" value="KAK7582550.1"/>
    <property type="molecule type" value="Genomic_DNA"/>
</dbReference>
<dbReference type="Proteomes" id="UP001367676">
    <property type="component" value="Unassembled WGS sequence"/>
</dbReference>
<dbReference type="Pfam" id="PF07690">
    <property type="entry name" value="MFS_1"/>
    <property type="match status" value="1"/>
</dbReference>
<dbReference type="SUPFAM" id="SSF103473">
    <property type="entry name" value="MFS general substrate transporter"/>
    <property type="match status" value="1"/>
</dbReference>
<evidence type="ECO:0000313" key="7">
    <source>
        <dbReference type="Proteomes" id="UP001367676"/>
    </source>
</evidence>
<reference evidence="6 7" key="1">
    <citation type="submission" date="2024-03" db="EMBL/GenBank/DDBJ databases">
        <title>Adaptation during the transition from Ophiocordyceps entomopathogen to insect associate is accompanied by gene loss and intensified selection.</title>
        <authorList>
            <person name="Ward C.M."/>
            <person name="Onetto C.A."/>
            <person name="Borneman A.R."/>
        </authorList>
    </citation>
    <scope>NUCLEOTIDE SEQUENCE [LARGE SCALE GENOMIC DNA]</scope>
    <source>
        <strain evidence="6">AWRI1</strain>
        <tissue evidence="6">Single Adult Female</tissue>
    </source>
</reference>
<feature type="transmembrane region" description="Helical" evidence="5">
    <location>
        <begin position="172"/>
        <end position="194"/>
    </location>
</feature>
<dbReference type="AlphaFoldDB" id="A0AAN9Y1X3"/>
<dbReference type="InterPro" id="IPR011701">
    <property type="entry name" value="MFS"/>
</dbReference>
<keyword evidence="7" id="KW-1185">Reference proteome</keyword>
<keyword evidence="3 5" id="KW-1133">Transmembrane helix</keyword>
<evidence type="ECO:0000256" key="4">
    <source>
        <dbReference type="ARBA" id="ARBA00023136"/>
    </source>
</evidence>
<comment type="subcellular location">
    <subcellularLocation>
        <location evidence="1">Membrane</location>
        <topology evidence="1">Multi-pass membrane protein</topology>
    </subcellularLocation>
</comment>
<evidence type="ECO:0000256" key="3">
    <source>
        <dbReference type="ARBA" id="ARBA00022989"/>
    </source>
</evidence>
<evidence type="ECO:0000256" key="1">
    <source>
        <dbReference type="ARBA" id="ARBA00004141"/>
    </source>
</evidence>
<gene>
    <name evidence="6" type="ORF">V9T40_013995</name>
</gene>
<feature type="transmembrane region" description="Helical" evidence="5">
    <location>
        <begin position="200"/>
        <end position="221"/>
    </location>
</feature>
<sequence length="291" mass="33096">MYFKDLFKSLIWIKYISVEPSYFLYSFAWNTLEFINTNLYLQKTCRLNSTSEPDLSTDCDDEERGVTFVANVNANIHSIKMLTIVLLSIFFTSWSEKAGKKRKIFILMPMIGQLIEISLFCFYTIKWTTHPMIAVFSEACLQVLFGNFLYIEVFSYLYICDVSAEENRTMRMGILSAISVVAKLMGKGASGYVLHSTGFLFSYIVCLVLTAAAVITGFCLVKDRLVPVEKKVSPCEAFNICRAYESLKIVFGKGKGKVKIAITLLLLNQTMLFFIREGKNLMTFFSVNSII</sequence>
<dbReference type="Gene3D" id="1.20.1250.20">
    <property type="entry name" value="MFS general substrate transporter like domains"/>
    <property type="match status" value="1"/>
</dbReference>
<dbReference type="GO" id="GO:0022857">
    <property type="term" value="F:transmembrane transporter activity"/>
    <property type="evidence" value="ECO:0007669"/>
    <property type="project" value="InterPro"/>
</dbReference>
<dbReference type="InterPro" id="IPR036259">
    <property type="entry name" value="MFS_trans_sf"/>
</dbReference>
<feature type="transmembrane region" description="Helical" evidence="5">
    <location>
        <begin position="74"/>
        <end position="92"/>
    </location>
</feature>
<dbReference type="GO" id="GO:0016020">
    <property type="term" value="C:membrane"/>
    <property type="evidence" value="ECO:0007669"/>
    <property type="project" value="UniProtKB-SubCell"/>
</dbReference>